<dbReference type="CDD" id="cd02947">
    <property type="entry name" value="TRX_family"/>
    <property type="match status" value="1"/>
</dbReference>
<dbReference type="EMBL" id="JACHGZ010000006">
    <property type="protein sequence ID" value="MBB5148432.1"/>
    <property type="molecule type" value="Genomic_DNA"/>
</dbReference>
<dbReference type="InterPro" id="IPR036249">
    <property type="entry name" value="Thioredoxin-like_sf"/>
</dbReference>
<dbReference type="RefSeq" id="WP_184656218.1">
    <property type="nucleotide sequence ID" value="NZ_JAAXPW010000007.1"/>
</dbReference>
<reference evidence="2 3" key="1">
    <citation type="submission" date="2020-08" db="EMBL/GenBank/DDBJ databases">
        <title>Genomic Encyclopedia of Type Strains, Phase IV (KMG-IV): sequencing the most valuable type-strain genomes for metagenomic binning, comparative biology and taxonomic classification.</title>
        <authorList>
            <person name="Goeker M."/>
        </authorList>
    </citation>
    <scope>NUCLEOTIDE SEQUENCE [LARGE SCALE GENOMIC DNA]</scope>
    <source>
        <strain evidence="2 3">DSM 10633</strain>
    </source>
</reference>
<sequence>MLGQEILLTIGEIMIELSTLDEINSFIERNPLTFLYFSRMNCGGCHALLPRVEEMLKNYPRIAFGYIKVDEVEETAGRFSIFTVPVLLFFVEGKESIREARFVHMDILKEKLNKIVQLYEEK</sequence>
<evidence type="ECO:0000313" key="3">
    <source>
        <dbReference type="Proteomes" id="UP000557217"/>
    </source>
</evidence>
<organism evidence="2 3">
    <name type="scientific">Ureibacillus thermosphaericus</name>
    <dbReference type="NCBI Taxonomy" id="51173"/>
    <lineage>
        <taxon>Bacteria</taxon>
        <taxon>Bacillati</taxon>
        <taxon>Bacillota</taxon>
        <taxon>Bacilli</taxon>
        <taxon>Bacillales</taxon>
        <taxon>Caryophanaceae</taxon>
        <taxon>Ureibacillus</taxon>
    </lineage>
</organism>
<name>A0A840PUL6_URETH</name>
<gene>
    <name evidence="2" type="ORF">HNR36_000818</name>
</gene>
<feature type="domain" description="Thioredoxin" evidence="1">
    <location>
        <begin position="23"/>
        <end position="98"/>
    </location>
</feature>
<dbReference type="Pfam" id="PF00085">
    <property type="entry name" value="Thioredoxin"/>
    <property type="match status" value="1"/>
</dbReference>
<protein>
    <submittedName>
        <fullName evidence="2">Thiol-disulfide isomerase/thioredoxin</fullName>
    </submittedName>
</protein>
<evidence type="ECO:0000313" key="2">
    <source>
        <dbReference type="EMBL" id="MBB5148432.1"/>
    </source>
</evidence>
<dbReference type="SUPFAM" id="SSF52833">
    <property type="entry name" value="Thioredoxin-like"/>
    <property type="match status" value="1"/>
</dbReference>
<dbReference type="Gene3D" id="3.40.30.10">
    <property type="entry name" value="Glutaredoxin"/>
    <property type="match status" value="1"/>
</dbReference>
<dbReference type="InterPro" id="IPR013766">
    <property type="entry name" value="Thioredoxin_domain"/>
</dbReference>
<keyword evidence="2" id="KW-0413">Isomerase</keyword>
<accession>A0A840PUL6</accession>
<evidence type="ECO:0000259" key="1">
    <source>
        <dbReference type="Pfam" id="PF00085"/>
    </source>
</evidence>
<dbReference type="Proteomes" id="UP000557217">
    <property type="component" value="Unassembled WGS sequence"/>
</dbReference>
<keyword evidence="3" id="KW-1185">Reference proteome</keyword>
<proteinExistence type="predicted"/>
<comment type="caution">
    <text evidence="2">The sequence shown here is derived from an EMBL/GenBank/DDBJ whole genome shotgun (WGS) entry which is preliminary data.</text>
</comment>
<dbReference type="GO" id="GO:0016853">
    <property type="term" value="F:isomerase activity"/>
    <property type="evidence" value="ECO:0007669"/>
    <property type="project" value="UniProtKB-KW"/>
</dbReference>
<dbReference type="AlphaFoldDB" id="A0A840PUL6"/>